<evidence type="ECO:0000313" key="2">
    <source>
        <dbReference type="Proteomes" id="UP000299102"/>
    </source>
</evidence>
<name>A0A4C1TC72_EUMVA</name>
<gene>
    <name evidence="1" type="ORF">EVAR_77819_1</name>
</gene>
<keyword evidence="2" id="KW-1185">Reference proteome</keyword>
<sequence>MFLGIYQKYSIENIHEIRNVSSRKPNSSVYVRVEKCRGDSAAARVSHSKYLPCLIVSSRGGAARRTYRVKSRCPNIFSLVFSHYSGSALLQFNSASKAFLECRCTVEAEWSRRVYSQGYGTNDWLSV</sequence>
<dbReference type="AlphaFoldDB" id="A0A4C1TC72"/>
<comment type="caution">
    <text evidence="1">The sequence shown here is derived from an EMBL/GenBank/DDBJ whole genome shotgun (WGS) entry which is preliminary data.</text>
</comment>
<reference evidence="1 2" key="1">
    <citation type="journal article" date="2019" name="Commun. Biol.">
        <title>The bagworm genome reveals a unique fibroin gene that provides high tensile strength.</title>
        <authorList>
            <person name="Kono N."/>
            <person name="Nakamura H."/>
            <person name="Ohtoshi R."/>
            <person name="Tomita M."/>
            <person name="Numata K."/>
            <person name="Arakawa K."/>
        </authorList>
    </citation>
    <scope>NUCLEOTIDE SEQUENCE [LARGE SCALE GENOMIC DNA]</scope>
</reference>
<protein>
    <submittedName>
        <fullName evidence="1">Uncharacterized protein</fullName>
    </submittedName>
</protein>
<organism evidence="1 2">
    <name type="scientific">Eumeta variegata</name>
    <name type="common">Bagworm moth</name>
    <name type="synonym">Eumeta japonica</name>
    <dbReference type="NCBI Taxonomy" id="151549"/>
    <lineage>
        <taxon>Eukaryota</taxon>
        <taxon>Metazoa</taxon>
        <taxon>Ecdysozoa</taxon>
        <taxon>Arthropoda</taxon>
        <taxon>Hexapoda</taxon>
        <taxon>Insecta</taxon>
        <taxon>Pterygota</taxon>
        <taxon>Neoptera</taxon>
        <taxon>Endopterygota</taxon>
        <taxon>Lepidoptera</taxon>
        <taxon>Glossata</taxon>
        <taxon>Ditrysia</taxon>
        <taxon>Tineoidea</taxon>
        <taxon>Psychidae</taxon>
        <taxon>Oiketicinae</taxon>
        <taxon>Eumeta</taxon>
    </lineage>
</organism>
<evidence type="ECO:0000313" key="1">
    <source>
        <dbReference type="EMBL" id="GBP11705.1"/>
    </source>
</evidence>
<accession>A0A4C1TC72</accession>
<dbReference type="Proteomes" id="UP000299102">
    <property type="component" value="Unassembled WGS sequence"/>
</dbReference>
<proteinExistence type="predicted"/>
<dbReference type="EMBL" id="BGZK01000047">
    <property type="protein sequence ID" value="GBP11705.1"/>
    <property type="molecule type" value="Genomic_DNA"/>
</dbReference>